<protein>
    <submittedName>
        <fullName evidence="1">Uncharacterized protein</fullName>
    </submittedName>
</protein>
<organism evidence="1">
    <name type="scientific">Litopenaeus vannamei majanivirus Nimav-1_LVa</name>
    <dbReference type="NCBI Taxonomy" id="2984273"/>
    <lineage>
        <taxon>Viruses</taxon>
        <taxon>Viruses incertae sedis</taxon>
        <taxon>Naldaviricetes</taxon>
        <taxon>Nimaviridae</taxon>
    </lineage>
</organism>
<evidence type="ECO:0000313" key="1">
    <source>
        <dbReference type="EMBL" id="BDT62085.1"/>
    </source>
</evidence>
<sequence>MYYDDDDELFFQLKPEHFKSFTPYFNTTLLNNLNHLLEYQIYINKSTPDDMWDKIEVEDFKIVLSNVDRIYIMKYYNMLTGNDKLLLFVRMKYKDKYVFARLFIRCEETASDEWTGDGDIYFTTNADLFYHKIRREISIERHDFRKALESDGYIISRVVKNKYNNEALNMDCDTDDNDTIFSDSYNSDTDDSNHYDSMT</sequence>
<dbReference type="EMBL" id="LC738872">
    <property type="protein sequence ID" value="BDT62085.1"/>
    <property type="molecule type" value="Genomic_DNA"/>
</dbReference>
<reference evidence="1" key="1">
    <citation type="submission" date="2022-10" db="EMBL/GenBank/DDBJ databases">
        <title>Genome sequences of endogenous nimaviruses in decapod crustaceans.</title>
        <authorList>
            <person name="Kawato S."/>
            <person name="Nozaki R."/>
            <person name="Kondo H."/>
            <person name="Hirono I."/>
        </authorList>
    </citation>
    <scope>NUCLEOTIDE SEQUENCE</scope>
    <source>
        <strain evidence="1">Lva-Nima_1</strain>
    </source>
</reference>
<proteinExistence type="predicted"/>
<name>A0A9C7BPT6_9VIRU</name>
<accession>A0A9C7BPT6</accession>